<evidence type="ECO:0000256" key="1">
    <source>
        <dbReference type="ARBA" id="ARBA00004141"/>
    </source>
</evidence>
<dbReference type="InterPro" id="IPR036259">
    <property type="entry name" value="MFS_trans_sf"/>
</dbReference>
<organism evidence="5 6">
    <name type="scientific">Rhizoctonia solani</name>
    <dbReference type="NCBI Taxonomy" id="456999"/>
    <lineage>
        <taxon>Eukaryota</taxon>
        <taxon>Fungi</taxon>
        <taxon>Dikarya</taxon>
        <taxon>Basidiomycota</taxon>
        <taxon>Agaricomycotina</taxon>
        <taxon>Agaricomycetes</taxon>
        <taxon>Cantharellales</taxon>
        <taxon>Ceratobasidiaceae</taxon>
        <taxon>Rhizoctonia</taxon>
    </lineage>
</organism>
<feature type="transmembrane region" description="Helical" evidence="3">
    <location>
        <begin position="451"/>
        <end position="474"/>
    </location>
</feature>
<evidence type="ECO:0000256" key="3">
    <source>
        <dbReference type="SAM" id="Phobius"/>
    </source>
</evidence>
<keyword evidence="3" id="KW-0812">Transmembrane</keyword>
<dbReference type="GO" id="GO:0022857">
    <property type="term" value="F:transmembrane transporter activity"/>
    <property type="evidence" value="ECO:0007669"/>
    <property type="project" value="InterPro"/>
</dbReference>
<dbReference type="Gene3D" id="1.20.1250.20">
    <property type="entry name" value="MFS general substrate transporter like domains"/>
    <property type="match status" value="1"/>
</dbReference>
<dbReference type="InterPro" id="IPR006674">
    <property type="entry name" value="HD_domain"/>
</dbReference>
<dbReference type="PROSITE" id="PS51831">
    <property type="entry name" value="HD"/>
    <property type="match status" value="1"/>
</dbReference>
<dbReference type="GO" id="GO:0008832">
    <property type="term" value="F:dGTPase activity"/>
    <property type="evidence" value="ECO:0007669"/>
    <property type="project" value="TreeGrafter"/>
</dbReference>
<dbReference type="AlphaFoldDB" id="A0A8H3A7T6"/>
<dbReference type="GO" id="GO:0006203">
    <property type="term" value="P:dGTP catabolic process"/>
    <property type="evidence" value="ECO:0007669"/>
    <property type="project" value="TreeGrafter"/>
</dbReference>
<dbReference type="SUPFAM" id="SSF109604">
    <property type="entry name" value="HD-domain/PDEase-like"/>
    <property type="match status" value="1"/>
</dbReference>
<dbReference type="EMBL" id="CAJMWS010000298">
    <property type="protein sequence ID" value="CAE6395469.1"/>
    <property type="molecule type" value="Genomic_DNA"/>
</dbReference>
<gene>
    <name evidence="5" type="ORF">RDB_LOCUS48470</name>
</gene>
<evidence type="ECO:0000313" key="5">
    <source>
        <dbReference type="EMBL" id="CAE6395469.1"/>
    </source>
</evidence>
<dbReference type="Pfam" id="PF07690">
    <property type="entry name" value="MFS_1"/>
    <property type="match status" value="1"/>
</dbReference>
<dbReference type="GO" id="GO:0016020">
    <property type="term" value="C:membrane"/>
    <property type="evidence" value="ECO:0007669"/>
    <property type="project" value="UniProtKB-SubCell"/>
</dbReference>
<dbReference type="Proteomes" id="UP000663846">
    <property type="component" value="Unassembled WGS sequence"/>
</dbReference>
<dbReference type="InterPro" id="IPR050135">
    <property type="entry name" value="dGTPase-like"/>
</dbReference>
<dbReference type="InterPro" id="IPR011701">
    <property type="entry name" value="MFS"/>
</dbReference>
<name>A0A8H3A7T6_9AGAM</name>
<sequence>MSEHQAVSKSRRNLVVLFGSVLVALGSGTNYVYSAYAPQLGAKLQLTHTQINIVGIAGNLGVYCSGPIWGKFVDARGPRIPLLVAFVLLSFGYGGIRAFYTGALTISESSIARFNGGVAALFFFSLCTGIAGNAGITSAMNAAAKSFPDRMRASITGMVASGFGLSAFFFSTTAHVLFPGDTGALLLTLALGSSFAMLVGFFIVQPVPHTSQHDLYQALPATESQLSVAEQWDTFSPVEATYEQDAIAHVRGTSRARDEARRSLSLAREDIPFLSDGASSYRGRTRNATRLALDIPAWSQGGSQDQERRRSVSMHRDFINATSNLKEPSSDDPDIHGSALFKTLDFWIVFGVLSLLAGTGLMYINNVGLIVQALLAVGNPDWDRADGGERQAAQVSIISIANAAGRLLIGLGADHGKNKYNAPRSYFLVVTAAVAIASQVTLMYAEVPDHLWMSSGLLGLAYGATFGLCPVLTIEWFGIGHFSGNWGFVSLAPVMSGNLFNLMFGRNLDNRATEQPATTPSAHTLVRGLPSSKELLCYDGSACYTDSIRVSLFACFCALAIAIFAAWRDKRRQESEYPTAGVLWTVEEESPTTSQVMAQYPSPLTEPDNELPSSQTSSTLDGYPRVYKDPVHDYVELPAALSCIVDTPQFQRLRELKQLGSAYYVFPGAAHNRFEHCLGVAHLARKMVEGLRTRQPELGIDDRDVKCVTIAGLCHDLGHGPFSHVWDNKFIPSVSPGTNWTHEMGSEMMFDTICDDYDVDLSLDEQNFIKDLIRGRPSLSSGRVPPEKPFLFEIVANNRNGIDVDKFDYIQRDTHAVGNKMNDVTSRLIRSARVIDNEICYADKDWYMVSQLFESRFALHKMIYNHKSCKSIELMIVDALVLADPFMHLADKIHNAEEYLHLNDSILLEIERSQAPELERSRQIIKRIRTRQLYKQVDVYMFAVEHRDTLKLLTPERAADVAKTIKMPEGEGVELAVEDVAIDMTLLHLGMKGKRPVDLVKFYGKRNPNGKAAPENASHVFSQSSQELCLRIFTRNPEKFGIVQTACREVLKQLFPSESNQPAETPSTPKTSAAKLLESCPSTVSRNEHQKSSQTRSVSTPFAHNPFTTVPPNYRESGSPQLQNVMNGKRSRGSQHNTPDFPDSKRIRSLPLTNQDSPTRGR</sequence>
<feature type="transmembrane region" description="Helical" evidence="3">
    <location>
        <begin position="50"/>
        <end position="70"/>
    </location>
</feature>
<proteinExistence type="predicted"/>
<dbReference type="InterPro" id="IPR045509">
    <property type="entry name" value="HD_assoc_2"/>
</dbReference>
<dbReference type="Gene3D" id="1.10.3210.10">
    <property type="entry name" value="Hypothetical protein af1432"/>
    <property type="match status" value="1"/>
</dbReference>
<keyword evidence="3" id="KW-0472">Membrane</keyword>
<feature type="region of interest" description="Disordered" evidence="2">
    <location>
        <begin position="1081"/>
        <end position="1162"/>
    </location>
</feature>
<feature type="transmembrane region" description="Helical" evidence="3">
    <location>
        <begin position="120"/>
        <end position="143"/>
    </location>
</feature>
<evidence type="ECO:0000259" key="4">
    <source>
        <dbReference type="PROSITE" id="PS51831"/>
    </source>
</evidence>
<dbReference type="SUPFAM" id="SSF103473">
    <property type="entry name" value="MFS general substrate transporter"/>
    <property type="match status" value="1"/>
</dbReference>
<feature type="region of interest" description="Disordered" evidence="2">
    <location>
        <begin position="599"/>
        <end position="622"/>
    </location>
</feature>
<accession>A0A8H3A7T6</accession>
<feature type="compositionally biased region" description="Polar residues" evidence="2">
    <location>
        <begin position="1092"/>
        <end position="1126"/>
    </location>
</feature>
<feature type="transmembrane region" description="Helical" evidence="3">
    <location>
        <begin position="155"/>
        <end position="178"/>
    </location>
</feature>
<feature type="domain" description="HD" evidence="4">
    <location>
        <begin position="673"/>
        <end position="810"/>
    </location>
</feature>
<feature type="compositionally biased region" description="Polar residues" evidence="2">
    <location>
        <begin position="1151"/>
        <end position="1162"/>
    </location>
</feature>
<dbReference type="CDD" id="cd00077">
    <property type="entry name" value="HDc"/>
    <property type="match status" value="1"/>
</dbReference>
<feature type="transmembrane region" description="Helical" evidence="3">
    <location>
        <begin position="395"/>
        <end position="413"/>
    </location>
</feature>
<dbReference type="SMART" id="SM00471">
    <property type="entry name" value="HDc"/>
    <property type="match status" value="1"/>
</dbReference>
<keyword evidence="3" id="KW-1133">Transmembrane helix</keyword>
<feature type="transmembrane region" description="Helical" evidence="3">
    <location>
        <begin position="346"/>
        <end position="375"/>
    </location>
</feature>
<comment type="caution">
    <text evidence="5">The sequence shown here is derived from an EMBL/GenBank/DDBJ whole genome shotgun (WGS) entry which is preliminary data.</text>
</comment>
<evidence type="ECO:0000256" key="2">
    <source>
        <dbReference type="SAM" id="MobiDB-lite"/>
    </source>
</evidence>
<protein>
    <recommendedName>
        <fullName evidence="4">HD domain-containing protein</fullName>
    </recommendedName>
</protein>
<comment type="subcellular location">
    <subcellularLocation>
        <location evidence="1">Membrane</location>
        <topology evidence="1">Multi-pass membrane protein</topology>
    </subcellularLocation>
</comment>
<feature type="compositionally biased region" description="Polar residues" evidence="2">
    <location>
        <begin position="611"/>
        <end position="620"/>
    </location>
</feature>
<feature type="transmembrane region" description="Helical" evidence="3">
    <location>
        <begin position="184"/>
        <end position="204"/>
    </location>
</feature>
<dbReference type="PANTHER" id="PTHR11373">
    <property type="entry name" value="DEOXYNUCLEOSIDE TRIPHOSPHATE TRIPHOSPHOHYDROLASE"/>
    <property type="match status" value="1"/>
</dbReference>
<feature type="transmembrane region" description="Helical" evidence="3">
    <location>
        <begin position="548"/>
        <end position="567"/>
    </location>
</feature>
<evidence type="ECO:0000313" key="6">
    <source>
        <dbReference type="Proteomes" id="UP000663846"/>
    </source>
</evidence>
<dbReference type="Pfam" id="PF19276">
    <property type="entry name" value="HD_assoc_2"/>
    <property type="match status" value="1"/>
</dbReference>
<dbReference type="Gene3D" id="3.30.70.2760">
    <property type="match status" value="1"/>
</dbReference>
<feature type="transmembrane region" description="Helical" evidence="3">
    <location>
        <begin position="425"/>
        <end position="445"/>
    </location>
</feature>
<reference evidence="5" key="1">
    <citation type="submission" date="2021-01" db="EMBL/GenBank/DDBJ databases">
        <authorList>
            <person name="Kaushik A."/>
        </authorList>
    </citation>
    <scope>NUCLEOTIDE SEQUENCE</scope>
    <source>
        <strain evidence="5">AG1-1C</strain>
    </source>
</reference>
<dbReference type="Pfam" id="PF01966">
    <property type="entry name" value="HD"/>
    <property type="match status" value="1"/>
</dbReference>
<dbReference type="InterPro" id="IPR003607">
    <property type="entry name" value="HD/PDEase_dom"/>
</dbReference>
<feature type="transmembrane region" description="Helical" evidence="3">
    <location>
        <begin position="82"/>
        <end position="100"/>
    </location>
</feature>
<dbReference type="GO" id="GO:0005634">
    <property type="term" value="C:nucleus"/>
    <property type="evidence" value="ECO:0007669"/>
    <property type="project" value="TreeGrafter"/>
</dbReference>
<dbReference type="PANTHER" id="PTHR11373:SF4">
    <property type="entry name" value="DEOXYNUCLEOSIDE TRIPHOSPHATE TRIPHOSPHOHYDROLASE SAMHD1"/>
    <property type="match status" value="1"/>
</dbReference>